<dbReference type="EC" id="2.4.2.-" evidence="1"/>
<dbReference type="AlphaFoldDB" id="A0AAW1N445"/>
<dbReference type="PROSITE" id="PS51059">
    <property type="entry name" value="PARP_CATALYTIC"/>
    <property type="match status" value="1"/>
</dbReference>
<evidence type="ECO:0000256" key="2">
    <source>
        <dbReference type="SAM" id="MobiDB-lite"/>
    </source>
</evidence>
<keyword evidence="5" id="KW-1185">Reference proteome</keyword>
<keyword evidence="1" id="KW-0808">Transferase</keyword>
<accession>A0AAW1N445</accession>
<proteinExistence type="predicted"/>
<reference evidence="4 5" key="1">
    <citation type="journal article" date="2024" name="BMC Genomics">
        <title>De novo assembly and annotation of Popillia japonica's genome with initial clues to its potential as an invasive pest.</title>
        <authorList>
            <person name="Cucini C."/>
            <person name="Boschi S."/>
            <person name="Funari R."/>
            <person name="Cardaioli E."/>
            <person name="Iannotti N."/>
            <person name="Marturano G."/>
            <person name="Paoli F."/>
            <person name="Bruttini M."/>
            <person name="Carapelli A."/>
            <person name="Frati F."/>
            <person name="Nardi F."/>
        </authorList>
    </citation>
    <scope>NUCLEOTIDE SEQUENCE [LARGE SCALE GENOMIC DNA]</scope>
    <source>
        <strain evidence="4">DMR45628</strain>
    </source>
</reference>
<dbReference type="GO" id="GO:1990404">
    <property type="term" value="F:NAD+-protein mono-ADP-ribosyltransferase activity"/>
    <property type="evidence" value="ECO:0007669"/>
    <property type="project" value="TreeGrafter"/>
</dbReference>
<evidence type="ECO:0000313" key="4">
    <source>
        <dbReference type="EMBL" id="KAK9753988.1"/>
    </source>
</evidence>
<dbReference type="Gene3D" id="3.90.228.10">
    <property type="match status" value="1"/>
</dbReference>
<evidence type="ECO:0000313" key="5">
    <source>
        <dbReference type="Proteomes" id="UP001458880"/>
    </source>
</evidence>
<feature type="region of interest" description="Disordered" evidence="2">
    <location>
        <begin position="134"/>
        <end position="156"/>
    </location>
</feature>
<dbReference type="GO" id="GO:0005634">
    <property type="term" value="C:nucleus"/>
    <property type="evidence" value="ECO:0007669"/>
    <property type="project" value="TreeGrafter"/>
</dbReference>
<dbReference type="SUPFAM" id="SSF56399">
    <property type="entry name" value="ADP-ribosylation"/>
    <property type="match status" value="1"/>
</dbReference>
<evidence type="ECO:0000259" key="3">
    <source>
        <dbReference type="PROSITE" id="PS51059"/>
    </source>
</evidence>
<dbReference type="PANTHER" id="PTHR45740:SF2">
    <property type="entry name" value="POLY [ADP-RIBOSE] POLYMERASE"/>
    <property type="match status" value="1"/>
</dbReference>
<dbReference type="Pfam" id="PF00644">
    <property type="entry name" value="PARP"/>
    <property type="match status" value="1"/>
</dbReference>
<comment type="caution">
    <text evidence="4">The sequence shown here is derived from an EMBL/GenBank/DDBJ whole genome shotgun (WGS) entry which is preliminary data.</text>
</comment>
<dbReference type="InterPro" id="IPR051712">
    <property type="entry name" value="ARTD-AVP"/>
</dbReference>
<keyword evidence="1" id="KW-0328">Glycosyltransferase</keyword>
<dbReference type="Proteomes" id="UP001458880">
    <property type="component" value="Unassembled WGS sequence"/>
</dbReference>
<dbReference type="PANTHER" id="PTHR45740">
    <property type="entry name" value="POLY [ADP-RIBOSE] POLYMERASE"/>
    <property type="match status" value="1"/>
</dbReference>
<name>A0AAW1N445_POPJA</name>
<dbReference type="EMBL" id="JASPKY010000009">
    <property type="protein sequence ID" value="KAK9753988.1"/>
    <property type="molecule type" value="Genomic_DNA"/>
</dbReference>
<sequence>MSKRIGSINIEELFHGTKRAYVRSICTDNFDWRRCGESVGNKFGHGISFSPISNYATYYADESCDNRVMLLVHVLVGNEIIGSANMRLPPDGYDTSIKPNRHVVVKYEDNEFYPAYKITYRCTNPRELENRRLQKRKNGRGRGRGPRRVARQRYYN</sequence>
<gene>
    <name evidence="4" type="ORF">QE152_g1533</name>
</gene>
<dbReference type="GO" id="GO:0003950">
    <property type="term" value="F:NAD+ poly-ADP-ribosyltransferase activity"/>
    <property type="evidence" value="ECO:0007669"/>
    <property type="project" value="UniProtKB-UniRule"/>
</dbReference>
<protein>
    <recommendedName>
        <fullName evidence="1">Poly [ADP-ribose] polymerase</fullName>
        <shortName evidence="1">PARP</shortName>
        <ecNumber evidence="1">2.4.2.-</ecNumber>
    </recommendedName>
</protein>
<organism evidence="4 5">
    <name type="scientific">Popillia japonica</name>
    <name type="common">Japanese beetle</name>
    <dbReference type="NCBI Taxonomy" id="7064"/>
    <lineage>
        <taxon>Eukaryota</taxon>
        <taxon>Metazoa</taxon>
        <taxon>Ecdysozoa</taxon>
        <taxon>Arthropoda</taxon>
        <taxon>Hexapoda</taxon>
        <taxon>Insecta</taxon>
        <taxon>Pterygota</taxon>
        <taxon>Neoptera</taxon>
        <taxon>Endopterygota</taxon>
        <taxon>Coleoptera</taxon>
        <taxon>Polyphaga</taxon>
        <taxon>Scarabaeiformia</taxon>
        <taxon>Scarabaeidae</taxon>
        <taxon>Rutelinae</taxon>
        <taxon>Popillia</taxon>
    </lineage>
</organism>
<evidence type="ECO:0000256" key="1">
    <source>
        <dbReference type="RuleBase" id="RU362114"/>
    </source>
</evidence>
<feature type="domain" description="PARP catalytic" evidence="3">
    <location>
        <begin position="1"/>
        <end position="145"/>
    </location>
</feature>
<keyword evidence="1" id="KW-0520">NAD</keyword>
<dbReference type="InterPro" id="IPR012317">
    <property type="entry name" value="Poly(ADP-ribose)pol_cat_dom"/>
</dbReference>